<feature type="transmembrane region" description="Helical" evidence="16">
    <location>
        <begin position="697"/>
        <end position="720"/>
    </location>
</feature>
<evidence type="ECO:0000256" key="11">
    <source>
        <dbReference type="ARBA" id="ARBA00023134"/>
    </source>
</evidence>
<dbReference type="EMBL" id="FUYC01000010">
    <property type="protein sequence ID" value="SKA88332.1"/>
    <property type="molecule type" value="Genomic_DNA"/>
</dbReference>
<dbReference type="Gene3D" id="1.10.287.1770">
    <property type="match status" value="1"/>
</dbReference>
<dbReference type="PANTHER" id="PTHR43185">
    <property type="entry name" value="FERROUS IRON TRANSPORT PROTEIN B"/>
    <property type="match status" value="1"/>
</dbReference>
<dbReference type="Proteomes" id="UP000190027">
    <property type="component" value="Unassembled WGS sequence"/>
</dbReference>
<dbReference type="InterPro" id="IPR003373">
    <property type="entry name" value="Fe2_transport_prot-B"/>
</dbReference>
<dbReference type="InterPro" id="IPR027417">
    <property type="entry name" value="P-loop_NTPase"/>
</dbReference>
<reference evidence="18 19" key="1">
    <citation type="submission" date="2017-02" db="EMBL/GenBank/DDBJ databases">
        <authorList>
            <person name="Peterson S.W."/>
        </authorList>
    </citation>
    <scope>NUCLEOTIDE SEQUENCE [LARGE SCALE GENOMIC DNA]</scope>
    <source>
        <strain evidence="18 19">DSM 16080</strain>
    </source>
</reference>
<evidence type="ECO:0000313" key="18">
    <source>
        <dbReference type="EMBL" id="SKA88332.1"/>
    </source>
</evidence>
<feature type="binding site" evidence="14">
    <location>
        <begin position="36"/>
        <end position="40"/>
    </location>
    <ligand>
        <name>GTP</name>
        <dbReference type="ChEBI" id="CHEBI:37565"/>
        <label>1</label>
    </ligand>
</feature>
<keyword evidence="15" id="KW-0460">Magnesium</keyword>
<keyword evidence="5" id="KW-0997">Cell inner membrane</keyword>
<evidence type="ECO:0000256" key="10">
    <source>
        <dbReference type="ARBA" id="ARBA00023065"/>
    </source>
</evidence>
<keyword evidence="7 14" id="KW-0547">Nucleotide-binding</keyword>
<dbReference type="InterPro" id="IPR050860">
    <property type="entry name" value="FeoB_GTPase"/>
</dbReference>
<feature type="binding site" evidence="14">
    <location>
        <begin position="11"/>
        <end position="18"/>
    </location>
    <ligand>
        <name>GTP</name>
        <dbReference type="ChEBI" id="CHEBI:37565"/>
        <label>1</label>
    </ligand>
</feature>
<evidence type="ECO:0000256" key="6">
    <source>
        <dbReference type="ARBA" id="ARBA00022692"/>
    </source>
</evidence>
<evidence type="ECO:0000256" key="5">
    <source>
        <dbReference type="ARBA" id="ARBA00022519"/>
    </source>
</evidence>
<evidence type="ECO:0000256" key="12">
    <source>
        <dbReference type="ARBA" id="ARBA00023136"/>
    </source>
</evidence>
<feature type="transmembrane region" description="Helical" evidence="16">
    <location>
        <begin position="351"/>
        <end position="375"/>
    </location>
</feature>
<evidence type="ECO:0000313" key="19">
    <source>
        <dbReference type="Proteomes" id="UP000190027"/>
    </source>
</evidence>
<comment type="subcellular location">
    <subcellularLocation>
        <location evidence="1 16">Cell inner membrane</location>
        <topology evidence="1 16">Multi-pass membrane protein</topology>
    </subcellularLocation>
</comment>
<evidence type="ECO:0000256" key="9">
    <source>
        <dbReference type="ARBA" id="ARBA00023004"/>
    </source>
</evidence>
<accession>A0A1T4XFG6</accession>
<dbReference type="GO" id="GO:0046872">
    <property type="term" value="F:metal ion binding"/>
    <property type="evidence" value="ECO:0007669"/>
    <property type="project" value="UniProtKB-KW"/>
</dbReference>
<feature type="transmembrane region" description="Helical" evidence="16">
    <location>
        <begin position="290"/>
        <end position="309"/>
    </location>
</feature>
<keyword evidence="12 16" id="KW-0472">Membrane</keyword>
<dbReference type="Pfam" id="PF02421">
    <property type="entry name" value="FeoB_N"/>
    <property type="match status" value="1"/>
</dbReference>
<dbReference type="InterPro" id="IPR030389">
    <property type="entry name" value="G_FEOB_dom"/>
</dbReference>
<dbReference type="AlphaFoldDB" id="A0A1T4XFG6"/>
<evidence type="ECO:0000256" key="1">
    <source>
        <dbReference type="ARBA" id="ARBA00004429"/>
    </source>
</evidence>
<feature type="transmembrane region" description="Helical" evidence="16">
    <location>
        <begin position="433"/>
        <end position="460"/>
    </location>
</feature>
<dbReference type="NCBIfam" id="TIGR00231">
    <property type="entry name" value="small_GTP"/>
    <property type="match status" value="1"/>
</dbReference>
<name>A0A1T4XFG6_9BACT</name>
<keyword evidence="6 16" id="KW-0812">Transmembrane</keyword>
<feature type="binding site" evidence="14">
    <location>
        <begin position="57"/>
        <end position="60"/>
    </location>
    <ligand>
        <name>GTP</name>
        <dbReference type="ChEBI" id="CHEBI:37565"/>
        <label>1</label>
    </ligand>
</feature>
<feature type="domain" description="FeoB-type G" evidence="17">
    <location>
        <begin position="4"/>
        <end position="166"/>
    </location>
</feature>
<keyword evidence="10" id="KW-0406">Ion transport</keyword>
<dbReference type="Pfam" id="PF07664">
    <property type="entry name" value="FeoB_C"/>
    <property type="match status" value="1"/>
</dbReference>
<feature type="transmembrane region" description="Helical" evidence="16">
    <location>
        <begin position="663"/>
        <end position="690"/>
    </location>
</feature>
<feature type="binding site" evidence="15">
    <location>
        <position position="26"/>
    </location>
    <ligand>
        <name>Mg(2+)</name>
        <dbReference type="ChEBI" id="CHEBI:18420"/>
        <label>2</label>
    </ligand>
</feature>
<feature type="transmembrane region" description="Helical" evidence="16">
    <location>
        <begin position="466"/>
        <end position="485"/>
    </location>
</feature>
<keyword evidence="9 16" id="KW-0408">Iron</keyword>
<dbReference type="NCBIfam" id="TIGR00437">
    <property type="entry name" value="feoB"/>
    <property type="match status" value="1"/>
</dbReference>
<dbReference type="SUPFAM" id="SSF52540">
    <property type="entry name" value="P-loop containing nucleoside triphosphate hydrolases"/>
    <property type="match status" value="1"/>
</dbReference>
<sequence length="724" mass="78631">MADTFTMALTGNPNSGKTTSFNALTGSRQHVGNYPGVTVDCKEGFFRHEGRSIRVVDLPGTYSLTAYTAEEISARDFLLGQRPDAVVDVLDANTLERSLYLAVQLLEMGAPLVLSLNMMDEVRKKDMQINTALLSELIGCPVIETVARTGEGRDAMINAALSQADDQREWKPLRISYSADMDEALLEMEDLINAAGFLTDRFPARWLALKYLEGDEQIRVEGRKAGELSNSLEAIADRVEQHCRKTLNTDPEAVIADYRYGFIASLMKKGVVRRGTSQTRIEISDKVDRVVTSALFGPALMLFVLYAMFQITFTLGEVPMGWVETMFGWLSSTASTLLPDGLLKSLVVSGIIDGVGGVLGFVPLIVIMFLMLSFLEDLGYMARMAYMLDRVFKAFGLHGCSVMPFIISGGIPGGCAVPGVMAARTLRSPKERLATILTAPFMVCGAKVPVFILLVAAFFPQSAGNAMFWITLVGWAAALLVAKLLRSTVLQGEPTPFLMELPPYRMPTLRGVLLHTWERAWQYIKKAGTVILGISVLFWAAMTFPALPEHDAAQFDAQRTEIQGQLDQATTPERIAALEAQLAEVDNVQGEAALKYSVAGRVGSALEGLTRLAGFDWRVNIALIGGIAAKEVIVSTMGTAYSLGEVDPDDAAPLSERLARDPAFTTATAVSLIIFILLYAPCFVTVVAMAKEASWGWAAFAVTFNTVLAFILASAAYQILSGLS</sequence>
<gene>
    <name evidence="18" type="ORF">SAMN02745704_02107</name>
</gene>
<dbReference type="Gene3D" id="3.40.50.300">
    <property type="entry name" value="P-loop containing nucleotide triphosphate hydrolases"/>
    <property type="match status" value="1"/>
</dbReference>
<keyword evidence="3" id="KW-1003">Cell membrane</keyword>
<dbReference type="PRINTS" id="PR00326">
    <property type="entry name" value="GTP1OBG"/>
</dbReference>
<feature type="binding site" evidence="15">
    <location>
        <position position="25"/>
    </location>
    <ligand>
        <name>Mg(2+)</name>
        <dbReference type="ChEBI" id="CHEBI:18420"/>
        <label>2</label>
    </ligand>
</feature>
<keyword evidence="19" id="KW-1185">Reference proteome</keyword>
<dbReference type="PROSITE" id="PS51711">
    <property type="entry name" value="G_FEOB"/>
    <property type="match status" value="1"/>
</dbReference>
<organism evidence="18 19">
    <name type="scientific">Paucidesulfovibrio gracilis DSM 16080</name>
    <dbReference type="NCBI Taxonomy" id="1121449"/>
    <lineage>
        <taxon>Bacteria</taxon>
        <taxon>Pseudomonadati</taxon>
        <taxon>Thermodesulfobacteriota</taxon>
        <taxon>Desulfovibrionia</taxon>
        <taxon>Desulfovibrionales</taxon>
        <taxon>Desulfovibrionaceae</taxon>
        <taxon>Paucidesulfovibrio</taxon>
    </lineage>
</organism>
<dbReference type="InterPro" id="IPR006073">
    <property type="entry name" value="GTP-bd"/>
</dbReference>
<dbReference type="GO" id="GO:0005886">
    <property type="term" value="C:plasma membrane"/>
    <property type="evidence" value="ECO:0007669"/>
    <property type="project" value="UniProtKB-SubCell"/>
</dbReference>
<protein>
    <recommendedName>
        <fullName evidence="13 16">Ferrous iron transport protein B</fullName>
    </recommendedName>
</protein>
<evidence type="ECO:0000256" key="16">
    <source>
        <dbReference type="RuleBase" id="RU362098"/>
    </source>
</evidence>
<evidence type="ECO:0000256" key="3">
    <source>
        <dbReference type="ARBA" id="ARBA00022475"/>
    </source>
</evidence>
<proteinExistence type="inferred from homology"/>
<dbReference type="CDD" id="cd01879">
    <property type="entry name" value="FeoB"/>
    <property type="match status" value="1"/>
</dbReference>
<comment type="similarity">
    <text evidence="16">Belongs to the TRAFAC class TrmE-Era-EngA-EngB-Septin-like GTPase superfamily. FeoB GTPase (TC 9.A.8) family.</text>
</comment>
<dbReference type="GO" id="GO:0015093">
    <property type="term" value="F:ferrous iron transmembrane transporter activity"/>
    <property type="evidence" value="ECO:0007669"/>
    <property type="project" value="UniProtKB-UniRule"/>
</dbReference>
<dbReference type="InterPro" id="IPR005225">
    <property type="entry name" value="Small_GTP-bd"/>
</dbReference>
<keyword evidence="15" id="KW-0479">Metal-binding</keyword>
<evidence type="ECO:0000256" key="8">
    <source>
        <dbReference type="ARBA" id="ARBA00022989"/>
    </source>
</evidence>
<feature type="binding site" evidence="15">
    <location>
        <position position="22"/>
    </location>
    <ligand>
        <name>Mg(2+)</name>
        <dbReference type="ChEBI" id="CHEBI:18420"/>
        <label>1</label>
    </ligand>
</feature>
<keyword evidence="2 16" id="KW-0813">Transport</keyword>
<dbReference type="STRING" id="1121449.SAMN02745704_02107"/>
<feature type="transmembrane region" description="Helical" evidence="16">
    <location>
        <begin position="395"/>
        <end position="421"/>
    </location>
</feature>
<dbReference type="InterPro" id="IPR011642">
    <property type="entry name" value="Gate_dom"/>
</dbReference>
<evidence type="ECO:0000256" key="13">
    <source>
        <dbReference type="NCBIfam" id="TIGR00437"/>
    </source>
</evidence>
<evidence type="ECO:0000259" key="17">
    <source>
        <dbReference type="PROSITE" id="PS51711"/>
    </source>
</evidence>
<feature type="binding site" evidence="15">
    <location>
        <position position="23"/>
    </location>
    <ligand>
        <name>Mg(2+)</name>
        <dbReference type="ChEBI" id="CHEBI:18420"/>
        <label>2</label>
    </ligand>
</feature>
<feature type="transmembrane region" description="Helical" evidence="16">
    <location>
        <begin position="321"/>
        <end position="339"/>
    </location>
</feature>
<evidence type="ECO:0000256" key="7">
    <source>
        <dbReference type="ARBA" id="ARBA00022741"/>
    </source>
</evidence>
<dbReference type="FunFam" id="3.40.50.300:FF:000426">
    <property type="entry name" value="Ferrous iron transport protein B"/>
    <property type="match status" value="1"/>
</dbReference>
<dbReference type="PANTHER" id="PTHR43185:SF1">
    <property type="entry name" value="FE(2+) TRANSPORTER FEOB"/>
    <property type="match status" value="1"/>
</dbReference>
<dbReference type="InterPro" id="IPR041069">
    <property type="entry name" value="FeoB_Cyto"/>
</dbReference>
<dbReference type="GO" id="GO:0005525">
    <property type="term" value="F:GTP binding"/>
    <property type="evidence" value="ECO:0007669"/>
    <property type="project" value="UniProtKB-KW"/>
</dbReference>
<comment type="function">
    <text evidence="16">Probable transporter of a GTP-driven Fe(2+) uptake system.</text>
</comment>
<evidence type="ECO:0000256" key="14">
    <source>
        <dbReference type="PIRSR" id="PIRSR603373-1"/>
    </source>
</evidence>
<keyword evidence="8 16" id="KW-1133">Transmembrane helix</keyword>
<dbReference type="Pfam" id="PF07670">
    <property type="entry name" value="Gate"/>
    <property type="match status" value="2"/>
</dbReference>
<evidence type="ECO:0000256" key="15">
    <source>
        <dbReference type="PIRSR" id="PIRSR603373-2"/>
    </source>
</evidence>
<keyword evidence="4 16" id="KW-0410">Iron transport</keyword>
<dbReference type="InterPro" id="IPR011640">
    <property type="entry name" value="Fe2_transport_prot_B_C"/>
</dbReference>
<keyword evidence="11 14" id="KW-0342">GTP-binding</keyword>
<feature type="binding site" evidence="14">
    <location>
        <begin position="117"/>
        <end position="120"/>
    </location>
    <ligand>
        <name>GTP</name>
        <dbReference type="ChEBI" id="CHEBI:37565"/>
        <label>1</label>
    </ligand>
</feature>
<dbReference type="RefSeq" id="WP_078717658.1">
    <property type="nucleotide sequence ID" value="NZ_FUYC01000010.1"/>
</dbReference>
<evidence type="ECO:0000256" key="4">
    <source>
        <dbReference type="ARBA" id="ARBA00022496"/>
    </source>
</evidence>
<evidence type="ECO:0000256" key="2">
    <source>
        <dbReference type="ARBA" id="ARBA00022448"/>
    </source>
</evidence>
<feature type="transmembrane region" description="Helical" evidence="16">
    <location>
        <begin position="527"/>
        <end position="547"/>
    </location>
</feature>
<dbReference type="Pfam" id="PF17910">
    <property type="entry name" value="FeoB_Cyto"/>
    <property type="match status" value="1"/>
</dbReference>
<dbReference type="OrthoDB" id="9809127at2"/>